<dbReference type="SUPFAM" id="SSF103481">
    <property type="entry name" value="Multidrug resistance efflux transporter EmrE"/>
    <property type="match status" value="3"/>
</dbReference>
<proteinExistence type="inferred from homology"/>
<evidence type="ECO:0000256" key="1">
    <source>
        <dbReference type="ARBA" id="ARBA00004141"/>
    </source>
</evidence>
<feature type="transmembrane region" description="Helical" evidence="7">
    <location>
        <begin position="186"/>
        <end position="205"/>
    </location>
</feature>
<evidence type="ECO:0000256" key="8">
    <source>
        <dbReference type="SAM" id="SignalP"/>
    </source>
</evidence>
<protein>
    <recommendedName>
        <fullName evidence="9">EamA domain-containing protein</fullName>
    </recommendedName>
</protein>
<dbReference type="InterPro" id="IPR037185">
    <property type="entry name" value="EmrE-like"/>
</dbReference>
<feature type="transmembrane region" description="Helical" evidence="7">
    <location>
        <begin position="563"/>
        <end position="584"/>
    </location>
</feature>
<sequence>MPWDNGFASHCFGRQVIALLLDWLLMGRSPGRGGAAATTLTLAGALLVTQPPFLFGDHTKPQPHHGAAAAVAASGDGNVGGGSDGTDGGLSSVGVALALLAAAANASGFLTINLLRGQQHPLVLTWWYNLVLAVVTAAPLALRWPRAPVPPPGRREALLLVAVGTTQLAAQLCLNRGFQLEPPGRGAAINVLQVLFSFILDVAVLGNKPSLLSVGGSSLVAAGVLFVAMSSPSKRASDNKHGHKLGGGEAATVEPVTPSGDREAGAGGQGDGRRVEADAVAVVVTGPRVGDSELRAPLLSADPEPDDACTSLTVKLLGDEVPTFQVVFVPGLICFLATSVAVKLNGLNVRSKSWRIAGLTLLRGALGATSITCFYLAIEVLPLQDAVTLFFCSPVVACLLEFAVTGESQGWACAAATVCTVAGVVLVAQPPCIFSHHEQHHTHQHHHQNQGGGGDAGSGGGSGGSGGDGAPSGFVQGLLGGSGTYPAVASSFPMGSGSETIAAGGAALATVAAITNAAAFVVIRVLRRSQSTLVLTWWYHGVVVVFSATALTLGYPASPVLPTRRGCGLLVVVGLTQLLGQLLLNRGFQLESATRGSAINVLQVLFSFVWDVAVLGDQPALVSVAGSSLVAAGVVFMALTAT</sequence>
<feature type="domain" description="EamA" evidence="9">
    <location>
        <begin position="310"/>
        <end position="427"/>
    </location>
</feature>
<dbReference type="AlphaFoldDB" id="D8TJR4"/>
<dbReference type="InParanoid" id="D8TJR4"/>
<keyword evidence="8" id="KW-0732">Signal</keyword>
<evidence type="ECO:0000256" key="5">
    <source>
        <dbReference type="ARBA" id="ARBA00023136"/>
    </source>
</evidence>
<dbReference type="GeneID" id="9617487"/>
<feature type="compositionally biased region" description="Basic residues" evidence="6">
    <location>
        <begin position="438"/>
        <end position="448"/>
    </location>
</feature>
<keyword evidence="3 7" id="KW-0812">Transmembrane</keyword>
<feature type="compositionally biased region" description="Gly residues" evidence="6">
    <location>
        <begin position="450"/>
        <end position="466"/>
    </location>
</feature>
<dbReference type="EMBL" id="GL378324">
    <property type="protein sequence ID" value="EFJ52587.1"/>
    <property type="molecule type" value="Genomic_DNA"/>
</dbReference>
<evidence type="ECO:0000256" key="6">
    <source>
        <dbReference type="SAM" id="MobiDB-lite"/>
    </source>
</evidence>
<feature type="domain" description="EamA" evidence="9">
    <location>
        <begin position="505"/>
        <end position="638"/>
    </location>
</feature>
<organism evidence="11">
    <name type="scientific">Volvox carteri f. nagariensis</name>
    <dbReference type="NCBI Taxonomy" id="3068"/>
    <lineage>
        <taxon>Eukaryota</taxon>
        <taxon>Viridiplantae</taxon>
        <taxon>Chlorophyta</taxon>
        <taxon>core chlorophytes</taxon>
        <taxon>Chlorophyceae</taxon>
        <taxon>CS clade</taxon>
        <taxon>Chlamydomonadales</taxon>
        <taxon>Volvocaceae</taxon>
        <taxon>Volvox</taxon>
    </lineage>
</organism>
<dbReference type="KEGG" id="vcn:VOLCADRAFT_103076"/>
<feature type="transmembrane region" description="Helical" evidence="7">
    <location>
        <begin position="621"/>
        <end position="641"/>
    </location>
</feature>
<evidence type="ECO:0000256" key="2">
    <source>
        <dbReference type="ARBA" id="ARBA00007635"/>
    </source>
</evidence>
<gene>
    <name evidence="10" type="ORF">VOLCADRAFT_103076</name>
</gene>
<feature type="domain" description="EamA" evidence="9">
    <location>
        <begin position="94"/>
        <end position="228"/>
    </location>
</feature>
<dbReference type="PANTHER" id="PTHR22911:SF6">
    <property type="entry name" value="SOLUTE CARRIER FAMILY 35 MEMBER G1"/>
    <property type="match status" value="1"/>
</dbReference>
<feature type="transmembrane region" description="Helical" evidence="7">
    <location>
        <begin position="501"/>
        <end position="525"/>
    </location>
</feature>
<dbReference type="OrthoDB" id="306876at2759"/>
<dbReference type="InterPro" id="IPR000620">
    <property type="entry name" value="EamA_dom"/>
</dbReference>
<name>D8TJR4_VOLCA</name>
<feature type="region of interest" description="Disordered" evidence="6">
    <location>
        <begin position="233"/>
        <end position="274"/>
    </location>
</feature>
<keyword evidence="11" id="KW-1185">Reference proteome</keyword>
<evidence type="ECO:0000313" key="10">
    <source>
        <dbReference type="EMBL" id="EFJ52587.1"/>
    </source>
</evidence>
<dbReference type="Pfam" id="PF00892">
    <property type="entry name" value="EamA"/>
    <property type="match status" value="3"/>
</dbReference>
<evidence type="ECO:0000256" key="4">
    <source>
        <dbReference type="ARBA" id="ARBA00022989"/>
    </source>
</evidence>
<dbReference type="PANTHER" id="PTHR22911">
    <property type="entry name" value="ACYL-MALONYL CONDENSING ENZYME-RELATED"/>
    <property type="match status" value="1"/>
</dbReference>
<feature type="transmembrane region" description="Helical" evidence="7">
    <location>
        <begin position="127"/>
        <end position="145"/>
    </location>
</feature>
<feature type="signal peptide" evidence="8">
    <location>
        <begin position="1"/>
        <end position="18"/>
    </location>
</feature>
<dbReference type="RefSeq" id="XP_002946660.1">
    <property type="nucleotide sequence ID" value="XM_002946614.1"/>
</dbReference>
<feature type="transmembrane region" description="Helical" evidence="7">
    <location>
        <begin position="596"/>
        <end position="615"/>
    </location>
</feature>
<dbReference type="eggNOG" id="KOG4510">
    <property type="taxonomic scope" value="Eukaryota"/>
</dbReference>
<evidence type="ECO:0000256" key="7">
    <source>
        <dbReference type="SAM" id="Phobius"/>
    </source>
</evidence>
<feature type="transmembrane region" description="Helical" evidence="7">
    <location>
        <begin position="360"/>
        <end position="380"/>
    </location>
</feature>
<keyword evidence="4 7" id="KW-1133">Transmembrane helix</keyword>
<accession>D8TJR4</accession>
<comment type="subcellular location">
    <subcellularLocation>
        <location evidence="1">Membrane</location>
        <topology evidence="1">Multi-pass membrane protein</topology>
    </subcellularLocation>
</comment>
<dbReference type="Proteomes" id="UP000001058">
    <property type="component" value="Unassembled WGS sequence"/>
</dbReference>
<evidence type="ECO:0000256" key="3">
    <source>
        <dbReference type="ARBA" id="ARBA00022692"/>
    </source>
</evidence>
<evidence type="ECO:0000259" key="9">
    <source>
        <dbReference type="Pfam" id="PF00892"/>
    </source>
</evidence>
<dbReference type="GO" id="GO:0016020">
    <property type="term" value="C:membrane"/>
    <property type="evidence" value="ECO:0007669"/>
    <property type="project" value="UniProtKB-SubCell"/>
</dbReference>
<feature type="chain" id="PRO_5003123637" description="EamA domain-containing protein" evidence="8">
    <location>
        <begin position="19"/>
        <end position="642"/>
    </location>
</feature>
<comment type="similarity">
    <text evidence="2">Belongs to the drug/metabolite transporter (DMT) superfamily. Plant drug/metabolite exporter (P-DME) (TC 2.A.7.4) family.</text>
</comment>
<evidence type="ECO:0000313" key="11">
    <source>
        <dbReference type="Proteomes" id="UP000001058"/>
    </source>
</evidence>
<keyword evidence="5 7" id="KW-0472">Membrane</keyword>
<feature type="transmembrane region" description="Helical" evidence="7">
    <location>
        <begin position="211"/>
        <end position="230"/>
    </location>
</feature>
<feature type="region of interest" description="Disordered" evidence="6">
    <location>
        <begin position="438"/>
        <end position="466"/>
    </location>
</feature>
<feature type="transmembrane region" description="Helical" evidence="7">
    <location>
        <begin position="386"/>
        <end position="404"/>
    </location>
</feature>
<feature type="transmembrane region" description="Helical" evidence="7">
    <location>
        <begin position="537"/>
        <end position="557"/>
    </location>
</feature>
<feature type="transmembrane region" description="Helical" evidence="7">
    <location>
        <begin position="93"/>
        <end position="115"/>
    </location>
</feature>
<reference evidence="10 11" key="1">
    <citation type="journal article" date="2010" name="Science">
        <title>Genomic analysis of organismal complexity in the multicellular green alga Volvox carteri.</title>
        <authorList>
            <person name="Prochnik S.E."/>
            <person name="Umen J."/>
            <person name="Nedelcu A.M."/>
            <person name="Hallmann A."/>
            <person name="Miller S.M."/>
            <person name="Nishii I."/>
            <person name="Ferris P."/>
            <person name="Kuo A."/>
            <person name="Mitros T."/>
            <person name="Fritz-Laylin L.K."/>
            <person name="Hellsten U."/>
            <person name="Chapman J."/>
            <person name="Simakov O."/>
            <person name="Rensing S.A."/>
            <person name="Terry A."/>
            <person name="Pangilinan J."/>
            <person name="Kapitonov V."/>
            <person name="Jurka J."/>
            <person name="Salamov A."/>
            <person name="Shapiro H."/>
            <person name="Schmutz J."/>
            <person name="Grimwood J."/>
            <person name="Lindquist E."/>
            <person name="Lucas S."/>
            <person name="Grigoriev I.V."/>
            <person name="Schmitt R."/>
            <person name="Kirk D."/>
            <person name="Rokhsar D.S."/>
        </authorList>
    </citation>
    <scope>NUCLEOTIDE SEQUENCE [LARGE SCALE GENOMIC DNA]</scope>
    <source>
        <strain evidence="11">f. Nagariensis / Eve</strain>
    </source>
</reference>
<feature type="transmembrane region" description="Helical" evidence="7">
    <location>
        <begin position="411"/>
        <end position="428"/>
    </location>
</feature>